<reference evidence="2 3" key="1">
    <citation type="journal article" date="2024" name="Plant J.">
        <title>Genome sequences and population genomics reveal climatic adaptation and genomic divergence between two closely related sweetgum species.</title>
        <authorList>
            <person name="Xu W.Q."/>
            <person name="Ren C.Q."/>
            <person name="Zhang X.Y."/>
            <person name="Comes H.P."/>
            <person name="Liu X.H."/>
            <person name="Li Y.G."/>
            <person name="Kettle C.J."/>
            <person name="Jalonen R."/>
            <person name="Gaisberger H."/>
            <person name="Ma Y.Z."/>
            <person name="Qiu Y.X."/>
        </authorList>
    </citation>
    <scope>NUCLEOTIDE SEQUENCE [LARGE SCALE GENOMIC DNA]</scope>
    <source>
        <strain evidence="2">Hangzhou</strain>
    </source>
</reference>
<dbReference type="GO" id="GO:0016491">
    <property type="term" value="F:oxidoreductase activity"/>
    <property type="evidence" value="ECO:0007669"/>
    <property type="project" value="TreeGrafter"/>
</dbReference>
<evidence type="ECO:0000313" key="3">
    <source>
        <dbReference type="Proteomes" id="UP001415857"/>
    </source>
</evidence>
<keyword evidence="3" id="KW-1185">Reference proteome</keyword>
<name>A0AAP0RAL9_LIQFO</name>
<dbReference type="GO" id="GO:0006740">
    <property type="term" value="P:NADPH regeneration"/>
    <property type="evidence" value="ECO:0007669"/>
    <property type="project" value="TreeGrafter"/>
</dbReference>
<dbReference type="GO" id="GO:0000166">
    <property type="term" value="F:nucleotide binding"/>
    <property type="evidence" value="ECO:0007669"/>
    <property type="project" value="InterPro"/>
</dbReference>
<dbReference type="SUPFAM" id="SSF51735">
    <property type="entry name" value="NAD(P)-binding Rossmann-fold domains"/>
    <property type="match status" value="1"/>
</dbReference>
<dbReference type="AlphaFoldDB" id="A0AAP0RAL9"/>
<dbReference type="Pfam" id="PF01408">
    <property type="entry name" value="GFO_IDH_MocA"/>
    <property type="match status" value="1"/>
</dbReference>
<dbReference type="GO" id="GO:0005737">
    <property type="term" value="C:cytoplasm"/>
    <property type="evidence" value="ECO:0007669"/>
    <property type="project" value="TreeGrafter"/>
</dbReference>
<dbReference type="InterPro" id="IPR000683">
    <property type="entry name" value="Gfo/Idh/MocA-like_OxRdtase_N"/>
</dbReference>
<dbReference type="PANTHER" id="PTHR42840:SF5">
    <property type="entry name" value="NAD(P)-BINDING ROSSMANN-FOLD SUPERFAMILY PROTEIN"/>
    <property type="match status" value="1"/>
</dbReference>
<feature type="domain" description="Gfo/Idh/MocA-like oxidoreductase N-terminal" evidence="1">
    <location>
        <begin position="8"/>
        <end position="105"/>
    </location>
</feature>
<protein>
    <recommendedName>
        <fullName evidence="1">Gfo/Idh/MocA-like oxidoreductase N-terminal domain-containing protein</fullName>
    </recommendedName>
</protein>
<accession>A0AAP0RAL9</accession>
<organism evidence="2 3">
    <name type="scientific">Liquidambar formosana</name>
    <name type="common">Formosan gum</name>
    <dbReference type="NCBI Taxonomy" id="63359"/>
    <lineage>
        <taxon>Eukaryota</taxon>
        <taxon>Viridiplantae</taxon>
        <taxon>Streptophyta</taxon>
        <taxon>Embryophyta</taxon>
        <taxon>Tracheophyta</taxon>
        <taxon>Spermatophyta</taxon>
        <taxon>Magnoliopsida</taxon>
        <taxon>eudicotyledons</taxon>
        <taxon>Gunneridae</taxon>
        <taxon>Pentapetalae</taxon>
        <taxon>Saxifragales</taxon>
        <taxon>Altingiaceae</taxon>
        <taxon>Liquidambar</taxon>
    </lineage>
</organism>
<proteinExistence type="predicted"/>
<dbReference type="Proteomes" id="UP001415857">
    <property type="component" value="Unassembled WGS sequence"/>
</dbReference>
<dbReference type="PANTHER" id="PTHR42840">
    <property type="entry name" value="NAD(P)-BINDING ROSSMANN-FOLD SUPERFAMILY PROTEIN-RELATED"/>
    <property type="match status" value="1"/>
</dbReference>
<evidence type="ECO:0000259" key="1">
    <source>
        <dbReference type="Pfam" id="PF01408"/>
    </source>
</evidence>
<evidence type="ECO:0000313" key="2">
    <source>
        <dbReference type="EMBL" id="KAK9274005.1"/>
    </source>
</evidence>
<dbReference type="EMBL" id="JBBPBK010000012">
    <property type="protein sequence ID" value="KAK9274005.1"/>
    <property type="molecule type" value="Genomic_DNA"/>
</dbReference>
<comment type="caution">
    <text evidence="2">The sequence shown here is derived from an EMBL/GenBank/DDBJ whole genome shotgun (WGS) entry which is preliminary data.</text>
</comment>
<dbReference type="Gene3D" id="3.40.50.720">
    <property type="entry name" value="NAD(P)-binding Rossmann-like Domain"/>
    <property type="match status" value="1"/>
</dbReference>
<sequence>MTKQLPHIAILGAGIFVKTQYIPRLAEISDLFLLKAIWSRSEESARGAVEIARKYFPEVECKWGDAGLDEIIQDTSILGVAVVLAGQTQVDFSLRLLKAGKHVLQGELCLITII</sequence>
<dbReference type="InterPro" id="IPR036291">
    <property type="entry name" value="NAD(P)-bd_dom_sf"/>
</dbReference>
<gene>
    <name evidence="2" type="ORF">L1049_018819</name>
</gene>